<dbReference type="RefSeq" id="WP_061508053.1">
    <property type="nucleotide sequence ID" value="NZ_LHZF01000158.1"/>
</dbReference>
<gene>
    <name evidence="1" type="ORF">AD933_06715</name>
</gene>
<proteinExistence type="predicted"/>
<evidence type="ECO:0000313" key="1">
    <source>
        <dbReference type="EMBL" id="KXV16419.1"/>
    </source>
</evidence>
<dbReference type="Proteomes" id="UP000075526">
    <property type="component" value="Unassembled WGS sequence"/>
</dbReference>
<reference evidence="1 2" key="1">
    <citation type="submission" date="2015-06" db="EMBL/GenBank/DDBJ databases">
        <title>Improved classification and identification of acetic acid bacteria using matrix-assisted laser desorption/ionization time-of-flight mass spectrometry; Gluconobacter nephelii and Gluconobacter uchimurae are later heterotypic synonyms of Gluconobacter japonicus and Gluconobacter oxydans, respectively.</title>
        <authorList>
            <person name="Li L."/>
            <person name="Cleenwerck I."/>
            <person name="De Vuyst L."/>
            <person name="Vandamme P."/>
        </authorList>
    </citation>
    <scope>NUCLEOTIDE SEQUENCE [LARGE SCALE GENOMIC DNA]</scope>
    <source>
        <strain evidence="1 2">LMG 1552</strain>
    </source>
</reference>
<evidence type="ECO:0000313" key="2">
    <source>
        <dbReference type="Proteomes" id="UP000075526"/>
    </source>
</evidence>
<dbReference type="EMBL" id="LHZF01000158">
    <property type="protein sequence ID" value="KXV16419.1"/>
    <property type="molecule type" value="Genomic_DNA"/>
</dbReference>
<dbReference type="AlphaFoldDB" id="A0A149RQ22"/>
<name>A0A149RQ22_9PROT</name>
<dbReference type="PATRIC" id="fig|178901.13.peg.954"/>
<dbReference type="Pfam" id="PF10134">
    <property type="entry name" value="RPA"/>
    <property type="match status" value="1"/>
</dbReference>
<organism evidence="1 2">
    <name type="scientific">Acetobacter malorum</name>
    <dbReference type="NCBI Taxonomy" id="178901"/>
    <lineage>
        <taxon>Bacteria</taxon>
        <taxon>Pseudomonadati</taxon>
        <taxon>Pseudomonadota</taxon>
        <taxon>Alphaproteobacteria</taxon>
        <taxon>Acetobacterales</taxon>
        <taxon>Acetobacteraceae</taxon>
        <taxon>Acetobacter</taxon>
    </lineage>
</organism>
<dbReference type="InterPro" id="IPR018777">
    <property type="entry name" value="Replication_initiator_prot_A"/>
</dbReference>
<sequence>MMPVADSWRQPDRRFVVTGAARPRDIRDLMGRPFFALGHMARLEPLRYRSRQMEIVVEASAPLGMATIRDADILLWLTGQIVDALNHDLWVSRHVRFTPWRLFQDLGWADGTHQYRRLYGALARLAETRVTTSLRQGPEWREKPFAWISDVRISREDGVALTLPDWLMEMACDRSHVLSVDPAYFRLYGGLERWLYRLARRHAGRQKDGWRFDLRDLHARSGTLSPWRNFVIDVVGIARRQVVPGYDCKVISGGKQPVLRISPTVLPTGSVDNRVNPTVGQDVEHTIGHGAEIPLLTVQKASQHIVFKSGISPLTYITNIITYYVGDSGLSVSLPAARSGYGEKAREAVADRLVGVP</sequence>
<comment type="caution">
    <text evidence="1">The sequence shown here is derived from an EMBL/GenBank/DDBJ whole genome shotgun (WGS) entry which is preliminary data.</text>
</comment>
<accession>A0A149RQ22</accession>
<protein>
    <submittedName>
        <fullName evidence="1">Replication protein A</fullName>
    </submittedName>
</protein>